<name>A0ABQ4WMI0_9ASTR</name>
<keyword evidence="2" id="KW-1185">Reference proteome</keyword>
<protein>
    <submittedName>
        <fullName evidence="1">Uncharacterized protein</fullName>
    </submittedName>
</protein>
<proteinExistence type="predicted"/>
<dbReference type="EMBL" id="BQNB010008767">
    <property type="protein sequence ID" value="GJS54023.1"/>
    <property type="molecule type" value="Genomic_DNA"/>
</dbReference>
<evidence type="ECO:0000313" key="2">
    <source>
        <dbReference type="Proteomes" id="UP001151760"/>
    </source>
</evidence>
<comment type="caution">
    <text evidence="1">The sequence shown here is derived from an EMBL/GenBank/DDBJ whole genome shotgun (WGS) entry which is preliminary data.</text>
</comment>
<dbReference type="CDD" id="cd09272">
    <property type="entry name" value="RNase_HI_RT_Ty1"/>
    <property type="match status" value="1"/>
</dbReference>
<organism evidence="1 2">
    <name type="scientific">Tanacetum coccineum</name>
    <dbReference type="NCBI Taxonomy" id="301880"/>
    <lineage>
        <taxon>Eukaryota</taxon>
        <taxon>Viridiplantae</taxon>
        <taxon>Streptophyta</taxon>
        <taxon>Embryophyta</taxon>
        <taxon>Tracheophyta</taxon>
        <taxon>Spermatophyta</taxon>
        <taxon>Magnoliopsida</taxon>
        <taxon>eudicotyledons</taxon>
        <taxon>Gunneridae</taxon>
        <taxon>Pentapetalae</taxon>
        <taxon>asterids</taxon>
        <taxon>campanulids</taxon>
        <taxon>Asterales</taxon>
        <taxon>Asteraceae</taxon>
        <taxon>Asteroideae</taxon>
        <taxon>Anthemideae</taxon>
        <taxon>Anthemidinae</taxon>
        <taxon>Tanacetum</taxon>
    </lineage>
</organism>
<reference evidence="1" key="1">
    <citation type="journal article" date="2022" name="Int. J. Mol. Sci.">
        <title>Draft Genome of Tanacetum Coccineum: Genomic Comparison of Closely Related Tanacetum-Family Plants.</title>
        <authorList>
            <person name="Yamashiro T."/>
            <person name="Shiraishi A."/>
            <person name="Nakayama K."/>
            <person name="Satake H."/>
        </authorList>
    </citation>
    <scope>NUCLEOTIDE SEQUENCE</scope>
</reference>
<evidence type="ECO:0000313" key="1">
    <source>
        <dbReference type="EMBL" id="GJS54023.1"/>
    </source>
</evidence>
<accession>A0ABQ4WMI0</accession>
<dbReference type="PANTHER" id="PTHR11439">
    <property type="entry name" value="GAG-POL-RELATED RETROTRANSPOSON"/>
    <property type="match status" value="1"/>
</dbReference>
<dbReference type="Proteomes" id="UP001151760">
    <property type="component" value="Unassembled WGS sequence"/>
</dbReference>
<reference evidence="1" key="2">
    <citation type="submission" date="2022-01" db="EMBL/GenBank/DDBJ databases">
        <authorList>
            <person name="Yamashiro T."/>
            <person name="Shiraishi A."/>
            <person name="Satake H."/>
            <person name="Nakayama K."/>
        </authorList>
    </citation>
    <scope>NUCLEOTIDE SEQUENCE</scope>
</reference>
<sequence length="373" mass="41446">MLTAGSTNALLTVVVPIAQGRMKLPGSFSLGVVKNVVDWIRRSVSSGQKLSFKIGERSSHPEVTTSSSHNQSDHFLFIKSTNDIFVALLVYVDDIVITGNDTDALKVLRYLKGSPGKGLRYSSNNHSDPLSGKVVGFSDANWAKFLVTRKSVSVTLPVPLYCDNKSAIQIANNPVFHERTKHFEVDVHFIREKIAKGSVRTHKIESSNQIADIFTKHLPVAQHKFLSSALLNKGKVEAMVKRACSALIGITVQRVVAPNELLNVEMLSGNCVNKIQFKPEFLIFDKMKGVWELLEGLISYSQKYIVDEPDVEAVYAPLPMRITNDGLHAHQKNSGKQKRMLAKILRNDICNAYEKLDDVVIDETEQCLMAEKA</sequence>
<dbReference type="PANTHER" id="PTHR11439:SF489">
    <property type="entry name" value="RNA-DIRECTED DNA POLYMERASE"/>
    <property type="match status" value="1"/>
</dbReference>
<gene>
    <name evidence="1" type="ORF">Tco_0627385</name>
</gene>